<evidence type="ECO:0000313" key="3">
    <source>
        <dbReference type="Proteomes" id="UP000322225"/>
    </source>
</evidence>
<accession>A0A5M6C192</accession>
<name>A0A5M6C192_9TREE</name>
<organism evidence="2 3">
    <name type="scientific">Kwoniella shandongensis</name>
    <dbReference type="NCBI Taxonomy" id="1734106"/>
    <lineage>
        <taxon>Eukaryota</taxon>
        <taxon>Fungi</taxon>
        <taxon>Dikarya</taxon>
        <taxon>Basidiomycota</taxon>
        <taxon>Agaricomycotina</taxon>
        <taxon>Tremellomycetes</taxon>
        <taxon>Tremellales</taxon>
        <taxon>Cryptococcaceae</taxon>
        <taxon>Kwoniella</taxon>
    </lineage>
</organism>
<dbReference type="RefSeq" id="XP_031860293.1">
    <property type="nucleotide sequence ID" value="XM_032005332.1"/>
</dbReference>
<evidence type="ECO:0000256" key="1">
    <source>
        <dbReference type="SAM" id="MobiDB-lite"/>
    </source>
</evidence>
<dbReference type="GeneID" id="43589475"/>
<evidence type="ECO:0000313" key="2">
    <source>
        <dbReference type="EMBL" id="WWD19952.1"/>
    </source>
</evidence>
<sequence>MTAQSTQLVTEGAIPTQVTELQLNLLGGEEDKVDIHSTTSATISSIPLSESRALPLEDPPNLNPPDWPHLRGMPRYTPFEQNINRADRPLGKNGGELTFLILMLSGVQIVGTGNRIWRSTVGRVKDDVFQYKIGGHW</sequence>
<reference evidence="2" key="1">
    <citation type="submission" date="2017-08" db="EMBL/GenBank/DDBJ databases">
        <authorList>
            <person name="Cuomo C."/>
            <person name="Billmyre B."/>
            <person name="Heitman J."/>
        </authorList>
    </citation>
    <scope>NUCLEOTIDE SEQUENCE</scope>
    <source>
        <strain evidence="2">CBS 12478</strain>
    </source>
</reference>
<keyword evidence="3" id="KW-1185">Reference proteome</keyword>
<dbReference type="EMBL" id="CP144057">
    <property type="protein sequence ID" value="WWD19952.1"/>
    <property type="molecule type" value="Genomic_DNA"/>
</dbReference>
<dbReference type="OrthoDB" id="5201563at2759"/>
<reference evidence="2" key="2">
    <citation type="submission" date="2024-01" db="EMBL/GenBank/DDBJ databases">
        <title>Comparative genomics of Cryptococcus and Kwoniella reveals pathogenesis evolution and contrasting modes of karyotype evolution via chromosome fusion or intercentromeric recombination.</title>
        <authorList>
            <person name="Coelho M.A."/>
            <person name="David-Palma M."/>
            <person name="Shea T."/>
            <person name="Bowers K."/>
            <person name="McGinley-Smith S."/>
            <person name="Mohammad A.W."/>
            <person name="Gnirke A."/>
            <person name="Yurkov A.M."/>
            <person name="Nowrousian M."/>
            <person name="Sun S."/>
            <person name="Cuomo C.A."/>
            <person name="Heitman J."/>
        </authorList>
    </citation>
    <scope>NUCLEOTIDE SEQUENCE</scope>
    <source>
        <strain evidence="2">CBS 12478</strain>
    </source>
</reference>
<feature type="region of interest" description="Disordered" evidence="1">
    <location>
        <begin position="50"/>
        <end position="74"/>
    </location>
</feature>
<gene>
    <name evidence="2" type="ORF">CI109_104425</name>
</gene>
<protein>
    <submittedName>
        <fullName evidence="2">Uncharacterized protein</fullName>
    </submittedName>
</protein>
<dbReference type="Proteomes" id="UP000322225">
    <property type="component" value="Chromosome 7"/>
</dbReference>
<dbReference type="AlphaFoldDB" id="A0A5M6C192"/>
<feature type="compositionally biased region" description="Pro residues" evidence="1">
    <location>
        <begin position="57"/>
        <end position="67"/>
    </location>
</feature>
<proteinExistence type="predicted"/>
<dbReference type="KEGG" id="ksn:43589475"/>